<organism evidence="2 3">
    <name type="scientific">Citricoccus muralis</name>
    <dbReference type="NCBI Taxonomy" id="169134"/>
    <lineage>
        <taxon>Bacteria</taxon>
        <taxon>Bacillati</taxon>
        <taxon>Actinomycetota</taxon>
        <taxon>Actinomycetes</taxon>
        <taxon>Micrococcales</taxon>
        <taxon>Micrococcaceae</taxon>
        <taxon>Citricoccus</taxon>
    </lineage>
</organism>
<accession>A0A3D9LA84</accession>
<comment type="caution">
    <text evidence="2">The sequence shown here is derived from an EMBL/GenBank/DDBJ whole genome shotgun (WGS) entry which is preliminary data.</text>
</comment>
<evidence type="ECO:0000259" key="1">
    <source>
        <dbReference type="SMART" id="SM00849"/>
    </source>
</evidence>
<proteinExistence type="predicted"/>
<dbReference type="InterPro" id="IPR051453">
    <property type="entry name" value="MBL_Glyoxalase_II"/>
</dbReference>
<dbReference type="InterPro" id="IPR001279">
    <property type="entry name" value="Metallo-B-lactamas"/>
</dbReference>
<protein>
    <submittedName>
        <fullName evidence="2">Glyoxylase-like metal-dependent hydrolase (Beta-lactamase superfamily II)</fullName>
    </submittedName>
</protein>
<dbReference type="GO" id="GO:0016787">
    <property type="term" value="F:hydrolase activity"/>
    <property type="evidence" value="ECO:0007669"/>
    <property type="project" value="UniProtKB-KW"/>
</dbReference>
<dbReference type="PANTHER" id="PTHR46233">
    <property type="entry name" value="HYDROXYACYLGLUTATHIONE HYDROLASE GLOC"/>
    <property type="match status" value="1"/>
</dbReference>
<keyword evidence="2" id="KW-0378">Hydrolase</keyword>
<dbReference type="Pfam" id="PF00753">
    <property type="entry name" value="Lactamase_B"/>
    <property type="match status" value="1"/>
</dbReference>
<feature type="domain" description="Metallo-beta-lactamase" evidence="1">
    <location>
        <begin position="54"/>
        <end position="231"/>
    </location>
</feature>
<sequence>MELRGSRLDPRFGLAPVAVNVLRLLLMPSSTSPIRLLHDLPRVTVRQRSVSDMANNVYVLTSKTSGTQVLIDAADDAVAVSELLQSAKDDTPCELKLAVIITTHQHWDHIRALAEVVESTGVPTAAGVDDADAIERETGVPAKVLLNHGDTATFDGISLAVVGLRGHTPGSVALVYEPEDGPPLCFSGDSLFPGGVGNTQQDPDRFDSLFTDVVERLFEQYPDDMIVHPGHGDATTLGTERPHLGDWRARCW</sequence>
<name>A0A3D9LA84_9MICC</name>
<dbReference type="SUPFAM" id="SSF56281">
    <property type="entry name" value="Metallo-hydrolase/oxidoreductase"/>
    <property type="match status" value="1"/>
</dbReference>
<dbReference type="PANTHER" id="PTHR46233:SF1">
    <property type="entry name" value="CONSERVED PROTEIN"/>
    <property type="match status" value="1"/>
</dbReference>
<dbReference type="InterPro" id="IPR036866">
    <property type="entry name" value="RibonucZ/Hydroxyglut_hydro"/>
</dbReference>
<dbReference type="EMBL" id="QREH01000001">
    <property type="protein sequence ID" value="REE03032.1"/>
    <property type="molecule type" value="Genomic_DNA"/>
</dbReference>
<dbReference type="AlphaFoldDB" id="A0A3D9LA84"/>
<evidence type="ECO:0000313" key="3">
    <source>
        <dbReference type="Proteomes" id="UP000256727"/>
    </source>
</evidence>
<gene>
    <name evidence="2" type="ORF">C8E99_0832</name>
</gene>
<evidence type="ECO:0000313" key="2">
    <source>
        <dbReference type="EMBL" id="REE03032.1"/>
    </source>
</evidence>
<keyword evidence="3" id="KW-1185">Reference proteome</keyword>
<dbReference type="SMART" id="SM00849">
    <property type="entry name" value="Lactamase_B"/>
    <property type="match status" value="1"/>
</dbReference>
<dbReference type="Proteomes" id="UP000256727">
    <property type="component" value="Unassembled WGS sequence"/>
</dbReference>
<dbReference type="CDD" id="cd06262">
    <property type="entry name" value="metallo-hydrolase-like_MBL-fold"/>
    <property type="match status" value="1"/>
</dbReference>
<reference evidence="2 3" key="1">
    <citation type="submission" date="2018-07" db="EMBL/GenBank/DDBJ databases">
        <title>Sequencing the genomes of 1000 actinobacteria strains.</title>
        <authorList>
            <person name="Klenk H.-P."/>
        </authorList>
    </citation>
    <scope>NUCLEOTIDE SEQUENCE [LARGE SCALE GENOMIC DNA]</scope>
    <source>
        <strain evidence="2 3">DSM 14442</strain>
    </source>
</reference>
<dbReference type="Gene3D" id="3.60.15.10">
    <property type="entry name" value="Ribonuclease Z/Hydroxyacylglutathione hydrolase-like"/>
    <property type="match status" value="1"/>
</dbReference>